<dbReference type="Pfam" id="PF08808">
    <property type="entry name" value="RES"/>
    <property type="match status" value="1"/>
</dbReference>
<dbReference type="SMART" id="SM00953">
    <property type="entry name" value="RES"/>
    <property type="match status" value="1"/>
</dbReference>
<protein>
    <recommendedName>
        <fullName evidence="1">RES domain-containing protein</fullName>
    </recommendedName>
</protein>
<sequence>MEIWAAIRDKITPEPLNNHLLRIVESQEQIATNSLVDNLEKQAVLEEMLDSSKPPAPSVNGALHYLLATPFRYPPLPYGSRFGAKHEPSLLYGSLTEETAFAETGYYRFLFWSGMSTPPPSDKLITQHTIFSVPYTTNAGLKLQNFPFSDYPDQLLNPVSYEDTQSLGRAMREHGIDAFEYLSARDCNHGINAALFNAGALAATTPKNQRQWICETTHDTVRFYSVADKTGYRYSLDTYLVEGVFPDPAV</sequence>
<dbReference type="EMBL" id="UOFV01000420">
    <property type="protein sequence ID" value="VAX03690.1"/>
    <property type="molecule type" value="Genomic_DNA"/>
</dbReference>
<evidence type="ECO:0000259" key="1">
    <source>
        <dbReference type="SMART" id="SM00953"/>
    </source>
</evidence>
<feature type="domain" description="RES" evidence="1">
    <location>
        <begin position="70"/>
        <end position="207"/>
    </location>
</feature>
<name>A0A3B1B072_9ZZZZ</name>
<organism evidence="2">
    <name type="scientific">hydrothermal vent metagenome</name>
    <dbReference type="NCBI Taxonomy" id="652676"/>
    <lineage>
        <taxon>unclassified sequences</taxon>
        <taxon>metagenomes</taxon>
        <taxon>ecological metagenomes</taxon>
    </lineage>
</organism>
<reference evidence="2" key="1">
    <citation type="submission" date="2018-06" db="EMBL/GenBank/DDBJ databases">
        <authorList>
            <person name="Zhirakovskaya E."/>
        </authorList>
    </citation>
    <scope>NUCLEOTIDE SEQUENCE</scope>
</reference>
<evidence type="ECO:0000313" key="2">
    <source>
        <dbReference type="EMBL" id="VAX03690.1"/>
    </source>
</evidence>
<gene>
    <name evidence="2" type="ORF">MNBD_GAMMA19-2101</name>
</gene>
<proteinExistence type="predicted"/>
<accession>A0A3B1B072</accession>
<dbReference type="InterPro" id="IPR014914">
    <property type="entry name" value="RES_dom"/>
</dbReference>
<dbReference type="AlphaFoldDB" id="A0A3B1B072"/>